<dbReference type="PANTHER" id="PTHR21723">
    <property type="entry name" value="RESISTANCE TO INHIBITORS OF CHOLINESTERASE PROTEIN 3 RIC3"/>
    <property type="match status" value="1"/>
</dbReference>
<name>A0A8B8BNX6_CRAVI</name>
<evidence type="ECO:0000256" key="4">
    <source>
        <dbReference type="ARBA" id="ARBA00022824"/>
    </source>
</evidence>
<organism evidence="10 11">
    <name type="scientific">Crassostrea virginica</name>
    <name type="common">Eastern oyster</name>
    <dbReference type="NCBI Taxonomy" id="6565"/>
    <lineage>
        <taxon>Eukaryota</taxon>
        <taxon>Metazoa</taxon>
        <taxon>Spiralia</taxon>
        <taxon>Lophotrochozoa</taxon>
        <taxon>Mollusca</taxon>
        <taxon>Bivalvia</taxon>
        <taxon>Autobranchia</taxon>
        <taxon>Pteriomorphia</taxon>
        <taxon>Ostreida</taxon>
        <taxon>Ostreoidea</taxon>
        <taxon>Ostreidae</taxon>
        <taxon>Crassostrea</taxon>
    </lineage>
</organism>
<evidence type="ECO:0000256" key="6">
    <source>
        <dbReference type="ARBA" id="ARBA00023136"/>
    </source>
</evidence>
<dbReference type="GO" id="GO:0043025">
    <property type="term" value="C:neuronal cell body"/>
    <property type="evidence" value="ECO:0007669"/>
    <property type="project" value="TreeGrafter"/>
</dbReference>
<dbReference type="Pfam" id="PF15361">
    <property type="entry name" value="RIC3"/>
    <property type="match status" value="1"/>
</dbReference>
<evidence type="ECO:0000259" key="9">
    <source>
        <dbReference type="Pfam" id="PF15361"/>
    </source>
</evidence>
<keyword evidence="5 8" id="KW-1133">Transmembrane helix</keyword>
<dbReference type="Proteomes" id="UP000694844">
    <property type="component" value="Chromosome 1"/>
</dbReference>
<evidence type="ECO:0000313" key="11">
    <source>
        <dbReference type="RefSeq" id="XP_022305053.1"/>
    </source>
</evidence>
<evidence type="ECO:0000256" key="3">
    <source>
        <dbReference type="ARBA" id="ARBA00022692"/>
    </source>
</evidence>
<dbReference type="InterPro" id="IPR032763">
    <property type="entry name" value="RIC3_N"/>
</dbReference>
<feature type="region of interest" description="Disordered" evidence="7">
    <location>
        <begin position="226"/>
        <end position="324"/>
    </location>
</feature>
<sequence length="324" mass="35744">MALISGMSDVRVIVTFVTLGGCLLILYPKVFSPLMFGAKKDKAIQNTPKMHPHHKAPPRGPGSDEPNQPPVGLPPNMDAEIQRHMRGGPHPGMRHAADMSKQQSKTGGGRGGIMGMVLPVYAVGIIGYLIYTLVKVYNKSSKGEYNKKPGYGKLKNKSPNTSEESSTFEEASLSELKESSAKLTELENLLSKADDKSISTDEMRALQTRLEETEKQMARILQAMQTVSSKMTNVSDDSKEVPVKEESEQKSKDDSDQSPEKGEECNELDSKDTGIQKECGTKEKEEKGEEQKEEVILLDGQKEKSSEEESGVRQRKVLSEQNED</sequence>
<comment type="similarity">
    <text evidence="2">Belongs to the ric-3 family.</text>
</comment>
<evidence type="ECO:0000256" key="2">
    <source>
        <dbReference type="ARBA" id="ARBA00008538"/>
    </source>
</evidence>
<evidence type="ECO:0000256" key="5">
    <source>
        <dbReference type="ARBA" id="ARBA00022989"/>
    </source>
</evidence>
<dbReference type="GO" id="GO:0045202">
    <property type="term" value="C:synapse"/>
    <property type="evidence" value="ECO:0007669"/>
    <property type="project" value="GOC"/>
</dbReference>
<dbReference type="RefSeq" id="XP_022305053.1">
    <property type="nucleotide sequence ID" value="XM_022449345.1"/>
</dbReference>
<dbReference type="GO" id="GO:0007271">
    <property type="term" value="P:synaptic transmission, cholinergic"/>
    <property type="evidence" value="ECO:0007669"/>
    <property type="project" value="TreeGrafter"/>
</dbReference>
<comment type="subcellular location">
    <subcellularLocation>
        <location evidence="1">Endoplasmic reticulum membrane</location>
    </subcellularLocation>
</comment>
<gene>
    <name evidence="11" type="primary">LOC111112042</name>
</gene>
<feature type="compositionally biased region" description="Polar residues" evidence="7">
    <location>
        <begin position="226"/>
        <end position="235"/>
    </location>
</feature>
<dbReference type="AlphaFoldDB" id="A0A8B8BNX6"/>
<proteinExistence type="inferred from homology"/>
<feature type="region of interest" description="Disordered" evidence="7">
    <location>
        <begin position="47"/>
        <end position="108"/>
    </location>
</feature>
<dbReference type="GO" id="GO:0005789">
    <property type="term" value="C:endoplasmic reticulum membrane"/>
    <property type="evidence" value="ECO:0007669"/>
    <property type="project" value="UniProtKB-SubCell"/>
</dbReference>
<evidence type="ECO:0000256" key="1">
    <source>
        <dbReference type="ARBA" id="ARBA00004586"/>
    </source>
</evidence>
<keyword evidence="10" id="KW-1185">Reference proteome</keyword>
<feature type="transmembrane region" description="Helical" evidence="8">
    <location>
        <begin position="12"/>
        <end position="30"/>
    </location>
</feature>
<protein>
    <submittedName>
        <fullName evidence="11">Resistance to inhibitors of cholinesterase protein 3-like</fullName>
    </submittedName>
</protein>
<keyword evidence="4" id="KW-0256">Endoplasmic reticulum</keyword>
<reference evidence="11" key="2">
    <citation type="submission" date="2025-08" db="UniProtKB">
        <authorList>
            <consortium name="RefSeq"/>
        </authorList>
    </citation>
    <scope>IDENTIFICATION</scope>
    <source>
        <tissue evidence="11">Whole sample</tissue>
    </source>
</reference>
<dbReference type="KEGG" id="cvn:111112042"/>
<dbReference type="InterPro" id="IPR026160">
    <property type="entry name" value="Ric3"/>
</dbReference>
<feature type="compositionally biased region" description="Basic and acidic residues" evidence="7">
    <location>
        <begin position="236"/>
        <end position="312"/>
    </location>
</feature>
<keyword evidence="6 8" id="KW-0472">Membrane</keyword>
<evidence type="ECO:0000256" key="8">
    <source>
        <dbReference type="SAM" id="Phobius"/>
    </source>
</evidence>
<evidence type="ECO:0000256" key="7">
    <source>
        <dbReference type="SAM" id="MobiDB-lite"/>
    </source>
</evidence>
<dbReference type="PANTHER" id="PTHR21723:SF3">
    <property type="entry name" value="PROTEIN RIC-3"/>
    <property type="match status" value="1"/>
</dbReference>
<keyword evidence="3 8" id="KW-0812">Transmembrane</keyword>
<dbReference type="GO" id="GO:0043005">
    <property type="term" value="C:neuron projection"/>
    <property type="evidence" value="ECO:0007669"/>
    <property type="project" value="TreeGrafter"/>
</dbReference>
<feature type="domain" description="Resistance to inhibitors of cholinesterase protein 3 N-terminal" evidence="9">
    <location>
        <begin position="22"/>
        <end position="222"/>
    </location>
</feature>
<feature type="transmembrane region" description="Helical" evidence="8">
    <location>
        <begin position="111"/>
        <end position="131"/>
    </location>
</feature>
<accession>A0A8B8BNX6</accession>
<feature type="compositionally biased region" description="Low complexity" evidence="7">
    <location>
        <begin position="161"/>
        <end position="173"/>
    </location>
</feature>
<dbReference type="GeneID" id="111112042"/>
<reference evidence="10" key="1">
    <citation type="submission" date="2024-06" db="UniProtKB">
        <authorList>
            <consortium name="RefSeq"/>
        </authorList>
    </citation>
    <scope>NUCLEOTIDE SEQUENCE [LARGE SCALE GENOMIC DNA]</scope>
</reference>
<dbReference type="GO" id="GO:0034394">
    <property type="term" value="P:protein localization to cell surface"/>
    <property type="evidence" value="ECO:0007669"/>
    <property type="project" value="TreeGrafter"/>
</dbReference>
<evidence type="ECO:0000313" key="10">
    <source>
        <dbReference type="Proteomes" id="UP000694844"/>
    </source>
</evidence>
<feature type="region of interest" description="Disordered" evidence="7">
    <location>
        <begin position="142"/>
        <end position="173"/>
    </location>
</feature>
<dbReference type="OrthoDB" id="10070774at2759"/>